<organism evidence="2 3">
    <name type="scientific">Bursaphelenchus okinawaensis</name>
    <dbReference type="NCBI Taxonomy" id="465554"/>
    <lineage>
        <taxon>Eukaryota</taxon>
        <taxon>Metazoa</taxon>
        <taxon>Ecdysozoa</taxon>
        <taxon>Nematoda</taxon>
        <taxon>Chromadorea</taxon>
        <taxon>Rhabditida</taxon>
        <taxon>Tylenchina</taxon>
        <taxon>Tylenchomorpha</taxon>
        <taxon>Aphelenchoidea</taxon>
        <taxon>Aphelenchoididae</taxon>
        <taxon>Bursaphelenchus</taxon>
    </lineage>
</organism>
<evidence type="ECO:0000256" key="1">
    <source>
        <dbReference type="SAM" id="Phobius"/>
    </source>
</evidence>
<keyword evidence="1" id="KW-0472">Membrane</keyword>
<dbReference type="Proteomes" id="UP000783686">
    <property type="component" value="Unassembled WGS sequence"/>
</dbReference>
<feature type="transmembrane region" description="Helical" evidence="1">
    <location>
        <begin position="20"/>
        <end position="40"/>
    </location>
</feature>
<evidence type="ECO:0008006" key="4">
    <source>
        <dbReference type="Google" id="ProtNLM"/>
    </source>
</evidence>
<proteinExistence type="predicted"/>
<dbReference type="OrthoDB" id="10497511at2759"/>
<sequence length="253" mass="29183">MFNVYFITMLHKMATFNPNFKIILTVVTLSQLSVTVVHPMENLLPTSWYSVENGHYIPAILYYTLTYVISITSGFFCNKYLLIAIERTVAYKQRHTYERQGARLSIVCLMATMFVKLYREVKLAKFPTSVAESFEIKHTKAVLQYVRRLVSVFVALLIACGTGFGGLFYAKFVLGYREEDPESKVFVTFIFSCACIYNFVTTVYMIVEFPQLARIMQNDMPFLSIYNKVSPVPSVQGEHEAEIYFKQLADSWK</sequence>
<dbReference type="Proteomes" id="UP000614601">
    <property type="component" value="Unassembled WGS sequence"/>
</dbReference>
<dbReference type="AlphaFoldDB" id="A0A811KWY7"/>
<keyword evidence="3" id="KW-1185">Reference proteome</keyword>
<comment type="caution">
    <text evidence="2">The sequence shown here is derived from an EMBL/GenBank/DDBJ whole genome shotgun (WGS) entry which is preliminary data.</text>
</comment>
<dbReference type="EMBL" id="CAJFCW020000004">
    <property type="protein sequence ID" value="CAG9113082.1"/>
    <property type="molecule type" value="Genomic_DNA"/>
</dbReference>
<keyword evidence="1" id="KW-0812">Transmembrane</keyword>
<feature type="transmembrane region" description="Helical" evidence="1">
    <location>
        <begin position="186"/>
        <end position="207"/>
    </location>
</feature>
<evidence type="ECO:0000313" key="3">
    <source>
        <dbReference type="Proteomes" id="UP000614601"/>
    </source>
</evidence>
<dbReference type="EMBL" id="CAJFDH010000004">
    <property type="protein sequence ID" value="CAD5219964.1"/>
    <property type="molecule type" value="Genomic_DNA"/>
</dbReference>
<name>A0A811KWY7_9BILA</name>
<protein>
    <recommendedName>
        <fullName evidence="4">G_PROTEIN_RECEP_F1_2 domain-containing protein</fullName>
    </recommendedName>
</protein>
<accession>A0A811KWY7</accession>
<feature type="transmembrane region" description="Helical" evidence="1">
    <location>
        <begin position="60"/>
        <end position="81"/>
    </location>
</feature>
<reference evidence="2" key="1">
    <citation type="submission" date="2020-09" db="EMBL/GenBank/DDBJ databases">
        <authorList>
            <person name="Kikuchi T."/>
        </authorList>
    </citation>
    <scope>NUCLEOTIDE SEQUENCE</scope>
    <source>
        <strain evidence="2">SH1</strain>
    </source>
</reference>
<feature type="transmembrane region" description="Helical" evidence="1">
    <location>
        <begin position="149"/>
        <end position="174"/>
    </location>
</feature>
<evidence type="ECO:0000313" key="2">
    <source>
        <dbReference type="EMBL" id="CAD5219964.1"/>
    </source>
</evidence>
<gene>
    <name evidence="2" type="ORF">BOKJ2_LOCUS8707</name>
</gene>
<keyword evidence="1" id="KW-1133">Transmembrane helix</keyword>